<reference evidence="1" key="1">
    <citation type="journal article" date="2020" name="bioRxiv">
        <title>Whole genome comparisons of ergot fungi reveals the divergence and evolution of species within the genus Claviceps are the result of varying mechanisms driving genome evolution and host range expansion.</title>
        <authorList>
            <person name="Wyka S.A."/>
            <person name="Mondo S.J."/>
            <person name="Liu M."/>
            <person name="Dettman J."/>
            <person name="Nalam V."/>
            <person name="Broders K.D."/>
        </authorList>
    </citation>
    <scope>NUCLEOTIDE SEQUENCE</scope>
    <source>
        <strain evidence="1">CCC 602</strain>
    </source>
</reference>
<comment type="caution">
    <text evidence="1">The sequence shown here is derived from an EMBL/GenBank/DDBJ whole genome shotgun (WGS) entry which is preliminary data.</text>
</comment>
<evidence type="ECO:0000313" key="2">
    <source>
        <dbReference type="Proteomes" id="UP000748025"/>
    </source>
</evidence>
<dbReference type="Proteomes" id="UP000748025">
    <property type="component" value="Unassembled WGS sequence"/>
</dbReference>
<gene>
    <name evidence="1" type="ORF">E4U43_002420</name>
</gene>
<name>A0A9P7N8D3_9HYPO</name>
<sequence>MPLVCCRSRLTPKVRLVVAVQAWLRMEDTQLGAGAVRNALLARTPSEVVETIVLAGAERARRKDVMTALSRSQEARSWTIEYGAQIAGMSSWSLG</sequence>
<dbReference type="AlphaFoldDB" id="A0A9P7N8D3"/>
<organism evidence="1 2">
    <name type="scientific">Claviceps pusilla</name>
    <dbReference type="NCBI Taxonomy" id="123648"/>
    <lineage>
        <taxon>Eukaryota</taxon>
        <taxon>Fungi</taxon>
        <taxon>Dikarya</taxon>
        <taxon>Ascomycota</taxon>
        <taxon>Pezizomycotina</taxon>
        <taxon>Sordariomycetes</taxon>
        <taxon>Hypocreomycetidae</taxon>
        <taxon>Hypocreales</taxon>
        <taxon>Clavicipitaceae</taxon>
        <taxon>Claviceps</taxon>
    </lineage>
</organism>
<proteinExistence type="predicted"/>
<protein>
    <submittedName>
        <fullName evidence="1">Uncharacterized protein</fullName>
    </submittedName>
</protein>
<accession>A0A9P7N8D3</accession>
<evidence type="ECO:0000313" key="1">
    <source>
        <dbReference type="EMBL" id="KAG5998404.1"/>
    </source>
</evidence>
<keyword evidence="2" id="KW-1185">Reference proteome</keyword>
<dbReference type="EMBL" id="SRPW01001861">
    <property type="protein sequence ID" value="KAG5998404.1"/>
    <property type="molecule type" value="Genomic_DNA"/>
</dbReference>